<comment type="caution">
    <text evidence="11">The sequence shown here is derived from an EMBL/GenBank/DDBJ whole genome shotgun (WGS) entry which is preliminary data.</text>
</comment>
<keyword evidence="4 9" id="KW-0819">tRNA processing</keyword>
<dbReference type="HAMAP" id="MF_01852">
    <property type="entry name" value="TsaC"/>
    <property type="match status" value="1"/>
</dbReference>
<dbReference type="NCBIfam" id="TIGR00057">
    <property type="entry name" value="L-threonylcarbamoyladenylate synthase"/>
    <property type="match status" value="1"/>
</dbReference>
<keyword evidence="5 9" id="KW-0548">Nucleotidyltransferase</keyword>
<protein>
    <recommendedName>
        <fullName evidence="9">Threonylcarbamoyl-AMP synthase</fullName>
        <shortName evidence="9">TC-AMP synthase</shortName>
        <ecNumber evidence="9">2.7.7.87</ecNumber>
    </recommendedName>
    <alternativeName>
        <fullName evidence="9">L-threonylcarbamoyladenylate synthase</fullName>
    </alternativeName>
    <alternativeName>
        <fullName evidence="9">t(6)A37 threonylcarbamoyladenosine biosynthesis protein TsaC</fullName>
    </alternativeName>
    <alternativeName>
        <fullName evidence="9">tRNA threonylcarbamoyladenosine biosynthesis protein TsaC</fullName>
    </alternativeName>
</protein>
<accession>A0ABQ1KW65</accession>
<gene>
    <name evidence="9 11" type="primary">tsaC</name>
    <name evidence="11" type="ORF">GCM10011352_41160</name>
</gene>
<name>A0ABQ1KW65_9GAMM</name>
<dbReference type="EMBL" id="BMIJ01000010">
    <property type="protein sequence ID" value="GGC10435.1"/>
    <property type="molecule type" value="Genomic_DNA"/>
</dbReference>
<dbReference type="PROSITE" id="PS51163">
    <property type="entry name" value="YRDC"/>
    <property type="match status" value="1"/>
</dbReference>
<proteinExistence type="inferred from homology"/>
<dbReference type="InterPro" id="IPR023535">
    <property type="entry name" value="TC-AMP_synthase"/>
</dbReference>
<evidence type="ECO:0000259" key="10">
    <source>
        <dbReference type="PROSITE" id="PS51163"/>
    </source>
</evidence>
<dbReference type="Proteomes" id="UP000629025">
    <property type="component" value="Unassembled WGS sequence"/>
</dbReference>
<evidence type="ECO:0000256" key="1">
    <source>
        <dbReference type="ARBA" id="ARBA00004496"/>
    </source>
</evidence>
<evidence type="ECO:0000313" key="11">
    <source>
        <dbReference type="EMBL" id="GGC10435.1"/>
    </source>
</evidence>
<dbReference type="EC" id="2.7.7.87" evidence="9"/>
<keyword evidence="3 9" id="KW-0808">Transferase</keyword>
<comment type="catalytic activity">
    <reaction evidence="8 9">
        <text>L-threonine + hydrogencarbonate + ATP = L-threonylcarbamoyladenylate + diphosphate + H2O</text>
        <dbReference type="Rhea" id="RHEA:36407"/>
        <dbReference type="ChEBI" id="CHEBI:15377"/>
        <dbReference type="ChEBI" id="CHEBI:17544"/>
        <dbReference type="ChEBI" id="CHEBI:30616"/>
        <dbReference type="ChEBI" id="CHEBI:33019"/>
        <dbReference type="ChEBI" id="CHEBI:57926"/>
        <dbReference type="ChEBI" id="CHEBI:73682"/>
        <dbReference type="EC" id="2.7.7.87"/>
    </reaction>
</comment>
<evidence type="ECO:0000256" key="4">
    <source>
        <dbReference type="ARBA" id="ARBA00022694"/>
    </source>
</evidence>
<reference evidence="12" key="1">
    <citation type="journal article" date="2019" name="Int. J. Syst. Evol. Microbiol.">
        <title>The Global Catalogue of Microorganisms (GCM) 10K type strain sequencing project: providing services to taxonomists for standard genome sequencing and annotation.</title>
        <authorList>
            <consortium name="The Broad Institute Genomics Platform"/>
            <consortium name="The Broad Institute Genome Sequencing Center for Infectious Disease"/>
            <person name="Wu L."/>
            <person name="Ma J."/>
        </authorList>
    </citation>
    <scope>NUCLEOTIDE SEQUENCE [LARGE SCALE GENOMIC DNA]</scope>
    <source>
        <strain evidence="12">CGMCC 1.15341</strain>
    </source>
</reference>
<comment type="function">
    <text evidence="9">Required for the formation of a threonylcarbamoyl group on adenosine at position 37 (t(6)A37) in tRNAs that read codons beginning with adenine. Catalyzes the conversion of L-threonine, HCO(3)(-)/CO(2) and ATP to give threonylcarbamoyl-AMP (TC-AMP) as the acyladenylate intermediate, with the release of diphosphate.</text>
</comment>
<evidence type="ECO:0000256" key="2">
    <source>
        <dbReference type="ARBA" id="ARBA00022490"/>
    </source>
</evidence>
<dbReference type="Pfam" id="PF01300">
    <property type="entry name" value="Sua5_yciO_yrdC"/>
    <property type="match status" value="1"/>
</dbReference>
<evidence type="ECO:0000256" key="6">
    <source>
        <dbReference type="ARBA" id="ARBA00022741"/>
    </source>
</evidence>
<keyword evidence="6 9" id="KW-0547">Nucleotide-binding</keyword>
<comment type="subcellular location">
    <subcellularLocation>
        <location evidence="1 9">Cytoplasm</location>
    </subcellularLocation>
</comment>
<evidence type="ECO:0000256" key="5">
    <source>
        <dbReference type="ARBA" id="ARBA00022695"/>
    </source>
</evidence>
<dbReference type="Gene3D" id="3.90.870.10">
    <property type="entry name" value="DHBP synthase"/>
    <property type="match status" value="1"/>
</dbReference>
<organism evidence="11 12">
    <name type="scientific">Marinobacterium zhoushanense</name>
    <dbReference type="NCBI Taxonomy" id="1679163"/>
    <lineage>
        <taxon>Bacteria</taxon>
        <taxon>Pseudomonadati</taxon>
        <taxon>Pseudomonadota</taxon>
        <taxon>Gammaproteobacteria</taxon>
        <taxon>Oceanospirillales</taxon>
        <taxon>Oceanospirillaceae</taxon>
        <taxon>Marinobacterium</taxon>
    </lineage>
</organism>
<evidence type="ECO:0000256" key="9">
    <source>
        <dbReference type="HAMAP-Rule" id="MF_01852"/>
    </source>
</evidence>
<dbReference type="SUPFAM" id="SSF55821">
    <property type="entry name" value="YrdC/RibB"/>
    <property type="match status" value="1"/>
</dbReference>
<feature type="domain" description="YrdC-like" evidence="10">
    <location>
        <begin position="8"/>
        <end position="190"/>
    </location>
</feature>
<dbReference type="InterPro" id="IPR006070">
    <property type="entry name" value="Sua5-like_dom"/>
</dbReference>
<keyword evidence="12" id="KW-1185">Reference proteome</keyword>
<dbReference type="InterPro" id="IPR017945">
    <property type="entry name" value="DHBP_synth_RibB-like_a/b_dom"/>
</dbReference>
<evidence type="ECO:0000256" key="3">
    <source>
        <dbReference type="ARBA" id="ARBA00022679"/>
    </source>
</evidence>
<keyword evidence="2 9" id="KW-0963">Cytoplasm</keyword>
<dbReference type="InterPro" id="IPR050156">
    <property type="entry name" value="TC-AMP_synthase_SUA5"/>
</dbReference>
<keyword evidence="7 9" id="KW-0067">ATP-binding</keyword>
<sequence>MGQENVNDWHLRQAIRVLRNGGIIAYPTEAVWGLGCDPFNPEAVRRLLEIKRRPEHKGLILAAASEQQIEALLSPLSAAQRDQLSETWPGPNTWLVPDAAQLIPRWIKGQHSAVALRVSAHPVVQALCDAFGAPLVSTSANVSSAPPAKSKTKVRAYFGCEIDFIVDGALGGLDKPTTIRSLSDNTVVRS</sequence>
<evidence type="ECO:0000313" key="12">
    <source>
        <dbReference type="Proteomes" id="UP000629025"/>
    </source>
</evidence>
<evidence type="ECO:0000256" key="8">
    <source>
        <dbReference type="ARBA" id="ARBA00048366"/>
    </source>
</evidence>
<comment type="similarity">
    <text evidence="9">Belongs to the SUA5 family. TsaC subfamily.</text>
</comment>
<dbReference type="PANTHER" id="PTHR17490:SF18">
    <property type="entry name" value="THREONYLCARBAMOYL-AMP SYNTHASE"/>
    <property type="match status" value="1"/>
</dbReference>
<dbReference type="PANTHER" id="PTHR17490">
    <property type="entry name" value="SUA5"/>
    <property type="match status" value="1"/>
</dbReference>
<evidence type="ECO:0000256" key="7">
    <source>
        <dbReference type="ARBA" id="ARBA00022840"/>
    </source>
</evidence>